<dbReference type="PRINTS" id="PR00080">
    <property type="entry name" value="SDRFAMILY"/>
</dbReference>
<dbReference type="EC" id="1.1.1.141" evidence="3"/>
<comment type="catalytic activity">
    <reaction evidence="17">
        <text>prostaglandin A1 + NAD(+) = 15-oxo-prostaglandin A1 + NADH + H(+)</text>
        <dbReference type="Rhea" id="RHEA:41263"/>
        <dbReference type="ChEBI" id="CHEBI:15378"/>
        <dbReference type="ChEBI" id="CHEBI:57398"/>
        <dbReference type="ChEBI" id="CHEBI:57540"/>
        <dbReference type="ChEBI" id="CHEBI:57945"/>
        <dbReference type="ChEBI" id="CHEBI:85072"/>
    </reaction>
    <physiologicalReaction direction="left-to-right" evidence="17">
        <dbReference type="Rhea" id="RHEA:41264"/>
    </physiologicalReaction>
</comment>
<comment type="catalytic activity">
    <reaction evidence="11">
        <text>14-hydroxy-(4Z,7Z,10Z,12E,16Z,19Z)-docosahexaenoate + NAD(+) = 14-oxo-(4Z,7Z,10Z,12E,16Z,19Z)-docosahexaenoate + NADH + H(+)</text>
        <dbReference type="Rhea" id="RHEA:48952"/>
        <dbReference type="ChEBI" id="CHEBI:15378"/>
        <dbReference type="ChEBI" id="CHEBI:57540"/>
        <dbReference type="ChEBI" id="CHEBI:57945"/>
        <dbReference type="ChEBI" id="CHEBI:90866"/>
        <dbReference type="ChEBI" id="CHEBI:90867"/>
    </reaction>
    <physiologicalReaction direction="left-to-right" evidence="11">
        <dbReference type="Rhea" id="RHEA:48953"/>
    </physiologicalReaction>
</comment>
<reference evidence="23" key="1">
    <citation type="submission" date="2019-08" db="EMBL/GenBank/DDBJ databases">
        <title>The improved chromosome-level genome for the pearl oyster Pinctada fucata martensii using PacBio sequencing and Hi-C.</title>
        <authorList>
            <person name="Zheng Z."/>
        </authorList>
    </citation>
    <scope>NUCLEOTIDE SEQUENCE</scope>
    <source>
        <strain evidence="23">ZZ-2019</strain>
        <tissue evidence="23">Adductor muscle</tissue>
    </source>
</reference>
<comment type="catalytic activity">
    <reaction evidence="10">
        <text>resolvin D1 + NAD(+) = 8-oxoresolvin D1 + NADH + H(+)</text>
        <dbReference type="Rhea" id="RHEA:50124"/>
        <dbReference type="ChEBI" id="CHEBI:15378"/>
        <dbReference type="ChEBI" id="CHEBI:57540"/>
        <dbReference type="ChEBI" id="CHEBI:57945"/>
        <dbReference type="ChEBI" id="CHEBI:132079"/>
        <dbReference type="ChEBI" id="CHEBI:132080"/>
    </reaction>
    <physiologicalReaction direction="left-to-right" evidence="10">
        <dbReference type="Rhea" id="RHEA:50125"/>
    </physiologicalReaction>
</comment>
<dbReference type="GO" id="GO:0016404">
    <property type="term" value="F:15-hydroxyprostaglandin dehydrogenase (NAD+) activity"/>
    <property type="evidence" value="ECO:0007669"/>
    <property type="project" value="UniProtKB-EC"/>
</dbReference>
<evidence type="ECO:0000313" key="23">
    <source>
        <dbReference type="EMBL" id="KAK3096864.1"/>
    </source>
</evidence>
<comment type="catalytic activity">
    <reaction evidence="14">
        <text>resolvin D1 + NAD(+) = 17-oxoresolvin D1 + NADH + H(+)</text>
        <dbReference type="Rhea" id="RHEA:50128"/>
        <dbReference type="ChEBI" id="CHEBI:15378"/>
        <dbReference type="ChEBI" id="CHEBI:57540"/>
        <dbReference type="ChEBI" id="CHEBI:57945"/>
        <dbReference type="ChEBI" id="CHEBI:132079"/>
        <dbReference type="ChEBI" id="CHEBI:132081"/>
    </reaction>
    <physiologicalReaction direction="left-to-right" evidence="14">
        <dbReference type="Rhea" id="RHEA:50129"/>
    </physiologicalReaction>
</comment>
<dbReference type="PANTHER" id="PTHR44229">
    <property type="entry name" value="15-HYDROXYPROSTAGLANDIN DEHYDROGENASE [NAD(+)]"/>
    <property type="match status" value="1"/>
</dbReference>
<evidence type="ECO:0000256" key="16">
    <source>
        <dbReference type="ARBA" id="ARBA00048535"/>
    </source>
</evidence>
<dbReference type="EC" id="1.1.1.232" evidence="4"/>
<evidence type="ECO:0000256" key="15">
    <source>
        <dbReference type="ARBA" id="ARBA00048393"/>
    </source>
</evidence>
<organism evidence="23 24">
    <name type="scientific">Pinctada imbricata</name>
    <name type="common">Atlantic pearl-oyster</name>
    <name type="synonym">Pinctada martensii</name>
    <dbReference type="NCBI Taxonomy" id="66713"/>
    <lineage>
        <taxon>Eukaryota</taxon>
        <taxon>Metazoa</taxon>
        <taxon>Spiralia</taxon>
        <taxon>Lophotrochozoa</taxon>
        <taxon>Mollusca</taxon>
        <taxon>Bivalvia</taxon>
        <taxon>Autobranchia</taxon>
        <taxon>Pteriomorphia</taxon>
        <taxon>Pterioida</taxon>
        <taxon>Pterioidea</taxon>
        <taxon>Pteriidae</taxon>
        <taxon>Pinctada</taxon>
    </lineage>
</organism>
<comment type="catalytic activity">
    <reaction evidence="9">
        <text>prostaglandin E1 + NAD(+) = 15-oxoprostaglandin E1 + NADH + H(+)</text>
        <dbReference type="Rhea" id="RHEA:16477"/>
        <dbReference type="ChEBI" id="CHEBI:15378"/>
        <dbReference type="ChEBI" id="CHEBI:57397"/>
        <dbReference type="ChEBI" id="CHEBI:57401"/>
        <dbReference type="ChEBI" id="CHEBI:57540"/>
        <dbReference type="ChEBI" id="CHEBI:57945"/>
    </reaction>
    <physiologicalReaction direction="left-to-right" evidence="9">
        <dbReference type="Rhea" id="RHEA:16478"/>
    </physiologicalReaction>
</comment>
<comment type="catalytic activity">
    <reaction evidence="21">
        <text>resolvin E1 + NAD(+) = 18-oxo-resolvin E1 + NADH + H(+)</text>
        <dbReference type="Rhea" id="RHEA:49244"/>
        <dbReference type="ChEBI" id="CHEBI:15378"/>
        <dbReference type="ChEBI" id="CHEBI:57540"/>
        <dbReference type="ChEBI" id="CHEBI:57945"/>
        <dbReference type="ChEBI" id="CHEBI:91000"/>
        <dbReference type="ChEBI" id="CHEBI:91001"/>
    </reaction>
    <physiologicalReaction direction="left-to-right" evidence="21">
        <dbReference type="Rhea" id="RHEA:49245"/>
    </physiologicalReaction>
</comment>
<evidence type="ECO:0000256" key="7">
    <source>
        <dbReference type="ARBA" id="ARBA00042026"/>
    </source>
</evidence>
<comment type="catalytic activity">
    <reaction evidence="18">
        <text>prostaglandin E2 + NAD(+) = 15-oxoprostaglandin E2 + NADH + H(+)</text>
        <dbReference type="Rhea" id="RHEA:11876"/>
        <dbReference type="ChEBI" id="CHEBI:15378"/>
        <dbReference type="ChEBI" id="CHEBI:57400"/>
        <dbReference type="ChEBI" id="CHEBI:57540"/>
        <dbReference type="ChEBI" id="CHEBI:57945"/>
        <dbReference type="ChEBI" id="CHEBI:606564"/>
        <dbReference type="EC" id="1.1.1.141"/>
    </reaction>
    <physiologicalReaction direction="left-to-right" evidence="18">
        <dbReference type="Rhea" id="RHEA:11877"/>
    </physiologicalReaction>
</comment>
<evidence type="ECO:0000256" key="8">
    <source>
        <dbReference type="ARBA" id="ARBA00045705"/>
    </source>
</evidence>
<dbReference type="PROSITE" id="PS00061">
    <property type="entry name" value="ADH_SHORT"/>
    <property type="match status" value="1"/>
</dbReference>
<comment type="function">
    <text evidence="8">Catalyzes the NAD-dependent dehydrogenation (oxidation) of a broad array of hydroxylated polyunsaturated fatty acids (mainly eicosanoids and docosanoids, including prostaglandins, lipoxins and resolvins), yielding their corresponding keto (oxo) metabolites. Decreases the levels of the pro-proliferative prostaglandins such as prostaglandin E2 (whose activity is increased in cancer because of an increase in the expression of cyclooxygenase 2) and generates oxo-fatty acid products that can profoundly influence cell function by abrogating pro-inflammatory cytokine expression. Converts resolvins E1, D1 and D2 to their oxo products, which represents a mode of resolvin inactivation. Resolvin E1 plays important roles during the resolution phase of acute inflammation, while resolvins D1 and D2 have a unique role in obesity-induced adipose inflammation.</text>
</comment>
<evidence type="ECO:0000256" key="12">
    <source>
        <dbReference type="ARBA" id="ARBA00048140"/>
    </source>
</evidence>
<comment type="catalytic activity">
    <reaction evidence="20">
        <text>(15S)-hydroxy-(5Z,8Z,11Z,13E)-eicosatetraenoate + NAD(+) = 15-oxo-(5Z,8Z,11Z,13E)-eicosatetraenoate + NADH + H(+)</text>
        <dbReference type="Rhea" id="RHEA:23260"/>
        <dbReference type="ChEBI" id="CHEBI:15378"/>
        <dbReference type="ChEBI" id="CHEBI:57409"/>
        <dbReference type="ChEBI" id="CHEBI:57410"/>
        <dbReference type="ChEBI" id="CHEBI:57540"/>
        <dbReference type="ChEBI" id="CHEBI:57945"/>
        <dbReference type="EC" id="1.1.1.232"/>
    </reaction>
    <physiologicalReaction direction="left-to-right" evidence="20">
        <dbReference type="Rhea" id="RHEA:23261"/>
    </physiologicalReaction>
</comment>
<dbReference type="EMBL" id="VSWD01000007">
    <property type="protein sequence ID" value="KAK3096864.1"/>
    <property type="molecule type" value="Genomic_DNA"/>
</dbReference>
<gene>
    <name evidence="23" type="ORF">FSP39_004131</name>
</gene>
<evidence type="ECO:0000256" key="21">
    <source>
        <dbReference type="ARBA" id="ARBA00049188"/>
    </source>
</evidence>
<dbReference type="AlphaFoldDB" id="A0AA88Y8Y7"/>
<dbReference type="PRINTS" id="PR00081">
    <property type="entry name" value="GDHRDH"/>
</dbReference>
<dbReference type="GO" id="GO:0005737">
    <property type="term" value="C:cytoplasm"/>
    <property type="evidence" value="ECO:0007669"/>
    <property type="project" value="TreeGrafter"/>
</dbReference>
<dbReference type="SUPFAM" id="SSF51735">
    <property type="entry name" value="NAD(P)-binding Rossmann-fold domains"/>
    <property type="match status" value="1"/>
</dbReference>
<evidence type="ECO:0000256" key="3">
    <source>
        <dbReference type="ARBA" id="ARBA00038968"/>
    </source>
</evidence>
<evidence type="ECO:0000256" key="14">
    <source>
        <dbReference type="ARBA" id="ARBA00048170"/>
    </source>
</evidence>
<comment type="similarity">
    <text evidence="1 22">Belongs to the short-chain dehydrogenases/reductases (SDR) family.</text>
</comment>
<evidence type="ECO:0000256" key="17">
    <source>
        <dbReference type="ARBA" id="ARBA00048611"/>
    </source>
</evidence>
<evidence type="ECO:0000256" key="4">
    <source>
        <dbReference type="ARBA" id="ARBA00039060"/>
    </source>
</evidence>
<evidence type="ECO:0000256" key="13">
    <source>
        <dbReference type="ARBA" id="ARBA00048144"/>
    </source>
</evidence>
<evidence type="ECO:0000256" key="9">
    <source>
        <dbReference type="ARBA" id="ARBA00047325"/>
    </source>
</evidence>
<dbReference type="PANTHER" id="PTHR44229:SF4">
    <property type="entry name" value="15-HYDROXYPROSTAGLANDIN DEHYDROGENASE [NAD(+)]"/>
    <property type="match status" value="1"/>
</dbReference>
<evidence type="ECO:0000256" key="6">
    <source>
        <dbReference type="ARBA" id="ARBA00041812"/>
    </source>
</evidence>
<dbReference type="Proteomes" id="UP001186944">
    <property type="component" value="Unassembled WGS sequence"/>
</dbReference>
<comment type="catalytic activity">
    <reaction evidence="12">
        <text>15-oxo-(5S,6R)-dihydroxy-(7E,9E,11Z)-eicosatrienoate + NADH + H(+) = (5S,6R,15S)-trihydroxy-(7E,9E,11Z)-eicosatrienoate + NAD(+)</text>
        <dbReference type="Rhea" id="RHEA:41596"/>
        <dbReference type="ChEBI" id="CHEBI:15378"/>
        <dbReference type="ChEBI" id="CHEBI:57540"/>
        <dbReference type="ChEBI" id="CHEBI:57945"/>
        <dbReference type="ChEBI" id="CHEBI:78325"/>
        <dbReference type="ChEBI" id="CHEBI:78329"/>
    </reaction>
    <physiologicalReaction direction="left-to-right" evidence="12">
        <dbReference type="Rhea" id="RHEA:41597"/>
    </physiologicalReaction>
</comment>
<evidence type="ECO:0000256" key="2">
    <source>
        <dbReference type="ARBA" id="ARBA00023002"/>
    </source>
</evidence>
<protein>
    <recommendedName>
        <fullName evidence="5">15-hydroxyprostaglandin dehydrogenase [NAD(+)]</fullName>
        <ecNumber evidence="3">1.1.1.141</ecNumber>
        <ecNumber evidence="4">1.1.1.232</ecNumber>
    </recommendedName>
    <alternativeName>
        <fullName evidence="7">Eicosanoid/docosanoid dehydrogenase [NAD(+)]</fullName>
    </alternativeName>
    <alternativeName>
        <fullName evidence="6">Prostaglandin dehydrogenase 1</fullName>
    </alternativeName>
</protein>
<accession>A0AA88Y8Y7</accession>
<comment type="catalytic activity">
    <reaction evidence="19">
        <text>resolvin D2 + NAD(+) = 16-oxoresolvin D2 + NADH + H(+)</text>
        <dbReference type="Rhea" id="RHEA:53588"/>
        <dbReference type="ChEBI" id="CHEBI:15378"/>
        <dbReference type="ChEBI" id="CHEBI:57540"/>
        <dbReference type="ChEBI" id="CHEBI:57945"/>
        <dbReference type="ChEBI" id="CHEBI:133367"/>
        <dbReference type="ChEBI" id="CHEBI:137498"/>
    </reaction>
    <physiologicalReaction direction="left-to-right" evidence="19">
        <dbReference type="Rhea" id="RHEA:53589"/>
    </physiologicalReaction>
</comment>
<evidence type="ECO:0000256" key="22">
    <source>
        <dbReference type="RuleBase" id="RU000363"/>
    </source>
</evidence>
<evidence type="ECO:0000256" key="20">
    <source>
        <dbReference type="ARBA" id="ARBA00049151"/>
    </source>
</evidence>
<keyword evidence="2" id="KW-0560">Oxidoreductase</keyword>
<comment type="catalytic activity">
    <reaction evidence="13">
        <text>(11R)-hydroxy-(5Z,8Z,12E,14Z)-eicosatetraenoate + NAD(+) = 11-oxo-(5Z,8Z,12E,14Z)-eicosatetraenoate + NADH + H(+)</text>
        <dbReference type="Rhea" id="RHEA:48640"/>
        <dbReference type="ChEBI" id="CHEBI:15378"/>
        <dbReference type="ChEBI" id="CHEBI:57540"/>
        <dbReference type="ChEBI" id="CHEBI:57945"/>
        <dbReference type="ChEBI" id="CHEBI:78836"/>
        <dbReference type="ChEBI" id="CHEBI:90697"/>
    </reaction>
    <physiologicalReaction direction="left-to-right" evidence="13">
        <dbReference type="Rhea" id="RHEA:48641"/>
    </physiologicalReaction>
</comment>
<dbReference type="InterPro" id="IPR020904">
    <property type="entry name" value="Sc_DH/Rdtase_CS"/>
</dbReference>
<dbReference type="InterPro" id="IPR002347">
    <property type="entry name" value="SDR_fam"/>
</dbReference>
<evidence type="ECO:0000256" key="10">
    <source>
        <dbReference type="ARBA" id="ARBA00047672"/>
    </source>
</evidence>
<comment type="catalytic activity">
    <reaction evidence="16">
        <text>lipoxin A4 + NAD(+) = 15-oxo-(5S,6R)-dihydroxy-(7E,9E,11Z,13E)-eicosatetraenoate + NADH + H(+)</text>
        <dbReference type="Rhea" id="RHEA:41572"/>
        <dbReference type="ChEBI" id="CHEBI:15378"/>
        <dbReference type="ChEBI" id="CHEBI:57540"/>
        <dbReference type="ChEBI" id="CHEBI:57945"/>
        <dbReference type="ChEBI" id="CHEBI:67026"/>
        <dbReference type="ChEBI" id="CHEBI:78311"/>
    </reaction>
    <physiologicalReaction direction="left-to-right" evidence="16">
        <dbReference type="Rhea" id="RHEA:41573"/>
    </physiologicalReaction>
</comment>
<evidence type="ECO:0000256" key="11">
    <source>
        <dbReference type="ARBA" id="ARBA00048008"/>
    </source>
</evidence>
<proteinExistence type="inferred from homology"/>
<evidence type="ECO:0000256" key="1">
    <source>
        <dbReference type="ARBA" id="ARBA00006484"/>
    </source>
</evidence>
<dbReference type="Gene3D" id="3.40.50.720">
    <property type="entry name" value="NAD(P)-binding Rossmann-like Domain"/>
    <property type="match status" value="1"/>
</dbReference>
<sequence>MKPRSTGRNTLRRLAVPLSEVFKVLHLKPSVDIMPQVCLSDVNPHILESTCTELREKYGQDKVHYQVCDVRDDAQVEDLFSKAKSSFSKLDLVVNNAGVVDEQDWLKCIDINLNGVIRGSLQGIKHMKKENGGSGGTIVNVASLAGVVPVSYSPAYAASKHGVVGYTRSWAGHPDMKTNDIRFLCLCPAFAKTEILKTKEGQLLGQKMAEEFMKKTGVMSVDQVTQAFTDLIETPDNSGSVMSVTLQGSKLLFQV</sequence>
<keyword evidence="24" id="KW-1185">Reference proteome</keyword>
<comment type="catalytic activity">
    <reaction evidence="15">
        <text>resolvin D2 + NAD(+) = 7-oxoresolvin D2 + NADH + H(+)</text>
        <dbReference type="Rhea" id="RHEA:53584"/>
        <dbReference type="ChEBI" id="CHEBI:15378"/>
        <dbReference type="ChEBI" id="CHEBI:57540"/>
        <dbReference type="ChEBI" id="CHEBI:57945"/>
        <dbReference type="ChEBI" id="CHEBI:133367"/>
        <dbReference type="ChEBI" id="CHEBI:137497"/>
    </reaction>
    <physiologicalReaction direction="left-to-right" evidence="15">
        <dbReference type="Rhea" id="RHEA:53585"/>
    </physiologicalReaction>
</comment>
<dbReference type="InterPro" id="IPR036291">
    <property type="entry name" value="NAD(P)-bd_dom_sf"/>
</dbReference>
<evidence type="ECO:0000256" key="18">
    <source>
        <dbReference type="ARBA" id="ARBA00048739"/>
    </source>
</evidence>
<comment type="caution">
    <text evidence="23">The sequence shown here is derived from an EMBL/GenBank/DDBJ whole genome shotgun (WGS) entry which is preliminary data.</text>
</comment>
<evidence type="ECO:0000313" key="24">
    <source>
        <dbReference type="Proteomes" id="UP001186944"/>
    </source>
</evidence>
<name>A0AA88Y8Y7_PINIB</name>
<dbReference type="Pfam" id="PF00106">
    <property type="entry name" value="adh_short"/>
    <property type="match status" value="1"/>
</dbReference>
<dbReference type="GO" id="GO:0047034">
    <property type="term" value="F:15-hydroxyicosatetraenoate dehydrogenase activity"/>
    <property type="evidence" value="ECO:0007669"/>
    <property type="project" value="UniProtKB-EC"/>
</dbReference>
<evidence type="ECO:0000256" key="19">
    <source>
        <dbReference type="ARBA" id="ARBA00048921"/>
    </source>
</evidence>
<evidence type="ECO:0000256" key="5">
    <source>
        <dbReference type="ARBA" id="ARBA00040276"/>
    </source>
</evidence>